<evidence type="ECO:0000313" key="2">
    <source>
        <dbReference type="Proteomes" id="UP000664698"/>
    </source>
</evidence>
<sequence>MFEEYVLNFEIENHLNSFRTITPGLSKELSPSARRREHPVQLYLQELVQTLLTAIYDLIEKYGDHRLDFSNLICDDIRDLNNLFCKWAEKVKDSGVLRMYTLNYERNFKIILEKGLGLKIFEGFEASADIDYNERIEANPNRILTDFDSHCHYNLHGSIYLDIEPENNGFLAPRYLLTGYGNLTINNDHPVIQSEKGKTVLVSNFITGYQKLQKGSLTPFRQMKYAFDRDCITADTIYIIGYSYGDEHINAAIGESLRSNPTIKLVFVDPAFQSIDTKIIISTLGHYTQGITTLPGIIRKGLEHEFNSGKIRAFTMTFKEFLIDQTESPLLSI</sequence>
<dbReference type="Proteomes" id="UP000664698">
    <property type="component" value="Unassembled WGS sequence"/>
</dbReference>
<gene>
    <name evidence="1" type="ORF">J0A67_12795</name>
</gene>
<comment type="caution">
    <text evidence="1">The sequence shown here is derived from an EMBL/GenBank/DDBJ whole genome shotgun (WGS) entry which is preliminary data.</text>
</comment>
<organism evidence="1 2">
    <name type="scientific">Algoriphagus aestuariicola</name>
    <dbReference type="NCBI Taxonomy" id="1852016"/>
    <lineage>
        <taxon>Bacteria</taxon>
        <taxon>Pseudomonadati</taxon>
        <taxon>Bacteroidota</taxon>
        <taxon>Cytophagia</taxon>
        <taxon>Cytophagales</taxon>
        <taxon>Cyclobacteriaceae</taxon>
        <taxon>Algoriphagus</taxon>
    </lineage>
</organism>
<proteinExistence type="predicted"/>
<accession>A0ABS3BR25</accession>
<dbReference type="EMBL" id="JAFKCW010000003">
    <property type="protein sequence ID" value="MBN7801745.1"/>
    <property type="molecule type" value="Genomic_DNA"/>
</dbReference>
<protein>
    <recommendedName>
        <fullName evidence="3">SIR2-like domain-containing protein</fullName>
    </recommendedName>
</protein>
<reference evidence="1 2" key="1">
    <citation type="submission" date="2021-03" db="EMBL/GenBank/DDBJ databases">
        <title>novel species isolated from a fishpond in China.</title>
        <authorList>
            <person name="Lu H."/>
            <person name="Cai Z."/>
        </authorList>
    </citation>
    <scope>NUCLEOTIDE SEQUENCE [LARGE SCALE GENOMIC DNA]</scope>
    <source>
        <strain evidence="1 2">JCM 31546</strain>
    </source>
</reference>
<evidence type="ECO:0008006" key="3">
    <source>
        <dbReference type="Google" id="ProtNLM"/>
    </source>
</evidence>
<dbReference type="RefSeq" id="WP_206569762.1">
    <property type="nucleotide sequence ID" value="NZ_JAFKCW010000003.1"/>
</dbReference>
<name>A0ABS3BR25_9BACT</name>
<evidence type="ECO:0000313" key="1">
    <source>
        <dbReference type="EMBL" id="MBN7801745.1"/>
    </source>
</evidence>
<keyword evidence="2" id="KW-1185">Reference proteome</keyword>